<feature type="domain" description="Glycosyl transferase family 1" evidence="1">
    <location>
        <begin position="196"/>
        <end position="352"/>
    </location>
</feature>
<organism evidence="3">
    <name type="scientific">freshwater metagenome</name>
    <dbReference type="NCBI Taxonomy" id="449393"/>
    <lineage>
        <taxon>unclassified sequences</taxon>
        <taxon>metagenomes</taxon>
        <taxon>ecological metagenomes</taxon>
    </lineage>
</organism>
<reference evidence="3" key="1">
    <citation type="submission" date="2020-05" db="EMBL/GenBank/DDBJ databases">
        <authorList>
            <person name="Chiriac C."/>
            <person name="Salcher M."/>
            <person name="Ghai R."/>
            <person name="Kavagutti S V."/>
        </authorList>
    </citation>
    <scope>NUCLEOTIDE SEQUENCE</scope>
</reference>
<accession>A0A6J6ZJH6</accession>
<dbReference type="PANTHER" id="PTHR45947:SF3">
    <property type="entry name" value="SULFOQUINOVOSYL TRANSFERASE SQD2"/>
    <property type="match status" value="1"/>
</dbReference>
<sequence length="382" mass="41526">MRILLVTWEFPPETVGGVGAHVEGLSQSLAKDGHEVCIFTLAAPGIVEDQVVAGVRVIRADVDLPWLPDADSVAFVSSGNHHLAALFAHLGTWRPDVVHAHDWRAAWATHSLATMCAVPLLTTFHSTESGRQGGNVPEGNSASIHSVESWIANVSQRVICCSRFMQREVIDGFELMPDQVQLIPNGVDVDVWAPHGEQQRNMLVLAWGRVQYEKGFQVLAQAIGRLRGRVPGIRCVIAGRGPYLPELQSQVDIEGVSDLVHLAGYVTDEELRLLLHEAGCVVIPSLYEPFGIVALESLAANAPTIVARTGGLAEIMEGTEASLMFEPGNAKELATRIERVLMNPHVSQKMQVQGAEVLHARFSWDAIARATIGAYEIARTGW</sequence>
<dbReference type="InterPro" id="IPR028098">
    <property type="entry name" value="Glyco_trans_4-like_N"/>
</dbReference>
<dbReference type="PANTHER" id="PTHR45947">
    <property type="entry name" value="SULFOQUINOVOSYL TRANSFERASE SQD2"/>
    <property type="match status" value="1"/>
</dbReference>
<dbReference type="GO" id="GO:0016758">
    <property type="term" value="F:hexosyltransferase activity"/>
    <property type="evidence" value="ECO:0007669"/>
    <property type="project" value="TreeGrafter"/>
</dbReference>
<dbReference type="InterPro" id="IPR050194">
    <property type="entry name" value="Glycosyltransferase_grp1"/>
</dbReference>
<dbReference type="Pfam" id="PF13439">
    <property type="entry name" value="Glyco_transf_4"/>
    <property type="match status" value="1"/>
</dbReference>
<dbReference type="Pfam" id="PF00534">
    <property type="entry name" value="Glycos_transf_1"/>
    <property type="match status" value="1"/>
</dbReference>
<dbReference type="InterPro" id="IPR001296">
    <property type="entry name" value="Glyco_trans_1"/>
</dbReference>
<evidence type="ECO:0000313" key="3">
    <source>
        <dbReference type="EMBL" id="CAB4820955.1"/>
    </source>
</evidence>
<gene>
    <name evidence="3" type="ORF">UFOPK3004_01824</name>
</gene>
<evidence type="ECO:0000259" key="2">
    <source>
        <dbReference type="Pfam" id="PF13439"/>
    </source>
</evidence>
<dbReference type="EMBL" id="CAFAAL010000244">
    <property type="protein sequence ID" value="CAB4820955.1"/>
    <property type="molecule type" value="Genomic_DNA"/>
</dbReference>
<protein>
    <submittedName>
        <fullName evidence="3">Unannotated protein</fullName>
    </submittedName>
</protein>
<evidence type="ECO:0000259" key="1">
    <source>
        <dbReference type="Pfam" id="PF00534"/>
    </source>
</evidence>
<feature type="domain" description="Glycosyltransferase subfamily 4-like N-terminal" evidence="2">
    <location>
        <begin position="15"/>
        <end position="190"/>
    </location>
</feature>
<proteinExistence type="predicted"/>
<dbReference type="SUPFAM" id="SSF53756">
    <property type="entry name" value="UDP-Glycosyltransferase/glycogen phosphorylase"/>
    <property type="match status" value="1"/>
</dbReference>
<name>A0A6J6ZJH6_9ZZZZ</name>
<dbReference type="AlphaFoldDB" id="A0A6J6ZJH6"/>
<dbReference type="Gene3D" id="3.40.50.2000">
    <property type="entry name" value="Glycogen Phosphorylase B"/>
    <property type="match status" value="2"/>
</dbReference>
<dbReference type="CDD" id="cd03801">
    <property type="entry name" value="GT4_PimA-like"/>
    <property type="match status" value="1"/>
</dbReference>